<reference evidence="3" key="1">
    <citation type="submission" date="2023-07" db="EMBL/GenBank/DDBJ databases">
        <authorList>
            <consortium name="CYATHOMIX"/>
        </authorList>
    </citation>
    <scope>NUCLEOTIDE SEQUENCE</scope>
    <source>
        <strain evidence="3">N/A</strain>
    </source>
</reference>
<feature type="signal peptide" evidence="2">
    <location>
        <begin position="1"/>
        <end position="21"/>
    </location>
</feature>
<keyword evidence="2" id="KW-0732">Signal</keyword>
<feature type="chain" id="PRO_5041208957" evidence="2">
    <location>
        <begin position="22"/>
        <end position="118"/>
    </location>
</feature>
<accession>A0AA36MIL8</accession>
<sequence>MMLTNFFVIPLILVYRHATSAIIIPPHQFVAPRYVILGGNKGNVITPVWPRIIARTKLEANKEQRTADPLGIPAAYWVATFFLATVTIIGMFLLLLIVRRRHPKTSQQAAHNHVKIQP</sequence>
<evidence type="ECO:0000313" key="3">
    <source>
        <dbReference type="EMBL" id="CAJ0610387.1"/>
    </source>
</evidence>
<dbReference type="EMBL" id="CATQJL010000326">
    <property type="protein sequence ID" value="CAJ0610387.1"/>
    <property type="molecule type" value="Genomic_DNA"/>
</dbReference>
<keyword evidence="1" id="KW-0812">Transmembrane</keyword>
<gene>
    <name evidence="3" type="ORF">CYNAS_LOCUS22370</name>
</gene>
<comment type="caution">
    <text evidence="3">The sequence shown here is derived from an EMBL/GenBank/DDBJ whole genome shotgun (WGS) entry which is preliminary data.</text>
</comment>
<evidence type="ECO:0000256" key="1">
    <source>
        <dbReference type="SAM" id="Phobius"/>
    </source>
</evidence>
<keyword evidence="1" id="KW-1133">Transmembrane helix</keyword>
<dbReference type="Proteomes" id="UP001176961">
    <property type="component" value="Unassembled WGS sequence"/>
</dbReference>
<protein>
    <submittedName>
        <fullName evidence="3">Uncharacterized protein</fullName>
    </submittedName>
</protein>
<dbReference type="AlphaFoldDB" id="A0AA36MIL8"/>
<keyword evidence="1" id="KW-0472">Membrane</keyword>
<evidence type="ECO:0000313" key="4">
    <source>
        <dbReference type="Proteomes" id="UP001176961"/>
    </source>
</evidence>
<name>A0AA36MIL8_CYLNA</name>
<proteinExistence type="predicted"/>
<evidence type="ECO:0000256" key="2">
    <source>
        <dbReference type="SAM" id="SignalP"/>
    </source>
</evidence>
<organism evidence="3 4">
    <name type="scientific">Cylicocyclus nassatus</name>
    <name type="common">Nematode worm</name>
    <dbReference type="NCBI Taxonomy" id="53992"/>
    <lineage>
        <taxon>Eukaryota</taxon>
        <taxon>Metazoa</taxon>
        <taxon>Ecdysozoa</taxon>
        <taxon>Nematoda</taxon>
        <taxon>Chromadorea</taxon>
        <taxon>Rhabditida</taxon>
        <taxon>Rhabditina</taxon>
        <taxon>Rhabditomorpha</taxon>
        <taxon>Strongyloidea</taxon>
        <taxon>Strongylidae</taxon>
        <taxon>Cylicocyclus</taxon>
    </lineage>
</organism>
<keyword evidence="4" id="KW-1185">Reference proteome</keyword>
<feature type="transmembrane region" description="Helical" evidence="1">
    <location>
        <begin position="74"/>
        <end position="98"/>
    </location>
</feature>